<dbReference type="OrthoDB" id="3531052at2"/>
<dbReference type="Proteomes" id="UP000198983">
    <property type="component" value="Chromosome I"/>
</dbReference>
<dbReference type="STRING" id="117157.SAMN04489717_2639"/>
<dbReference type="GO" id="GO:0016787">
    <property type="term" value="F:hydrolase activity"/>
    <property type="evidence" value="ECO:0007669"/>
    <property type="project" value="UniProtKB-KW"/>
</dbReference>
<dbReference type="AlphaFoldDB" id="A0A1H1S2A0"/>
<dbReference type="PANTHER" id="PTHR39159:SF1">
    <property type="entry name" value="UPF0374 PROTEIN YGAC"/>
    <property type="match status" value="1"/>
</dbReference>
<evidence type="ECO:0000259" key="2">
    <source>
        <dbReference type="Pfam" id="PF04167"/>
    </source>
</evidence>
<dbReference type="InterPro" id="IPR035930">
    <property type="entry name" value="FomD-like_sf"/>
</dbReference>
<sequence>MTVPYGQGWAARWYARQAAAGRASRYSCYVDITTPARVDECGVHLVDLDLDVVRTWDGDVEVLDEEEFEEHRFALGYPEAIAKAALRSARNVREAMTAATCPFDGEVAGRRVSSFTAYEEIRLGHSDAPLS</sequence>
<evidence type="ECO:0000256" key="1">
    <source>
        <dbReference type="ARBA" id="ARBA00022801"/>
    </source>
</evidence>
<dbReference type="EMBL" id="LT629732">
    <property type="protein sequence ID" value="SDS42101.1"/>
    <property type="molecule type" value="Genomic_DNA"/>
</dbReference>
<dbReference type="Pfam" id="PF04167">
    <property type="entry name" value="DUF402"/>
    <property type="match status" value="1"/>
</dbReference>
<evidence type="ECO:0000313" key="3">
    <source>
        <dbReference type="EMBL" id="SDS42101.1"/>
    </source>
</evidence>
<dbReference type="SUPFAM" id="SSF159234">
    <property type="entry name" value="FomD-like"/>
    <property type="match status" value="1"/>
</dbReference>
<organism evidence="3 4">
    <name type="scientific">Actinopolymorpha singaporensis</name>
    <dbReference type="NCBI Taxonomy" id="117157"/>
    <lineage>
        <taxon>Bacteria</taxon>
        <taxon>Bacillati</taxon>
        <taxon>Actinomycetota</taxon>
        <taxon>Actinomycetes</taxon>
        <taxon>Propionibacteriales</taxon>
        <taxon>Actinopolymorphaceae</taxon>
        <taxon>Actinopolymorpha</taxon>
    </lineage>
</organism>
<protein>
    <recommendedName>
        <fullName evidence="2">DUF402 domain-containing protein</fullName>
    </recommendedName>
</protein>
<feature type="domain" description="DUF402" evidence="2">
    <location>
        <begin position="23"/>
        <end position="98"/>
    </location>
</feature>
<accession>A0A1H1S2A0</accession>
<dbReference type="InterPro" id="IPR007295">
    <property type="entry name" value="DUF402"/>
</dbReference>
<evidence type="ECO:0000313" key="4">
    <source>
        <dbReference type="Proteomes" id="UP000198983"/>
    </source>
</evidence>
<dbReference type="PANTHER" id="PTHR39159">
    <property type="match status" value="1"/>
</dbReference>
<keyword evidence="1" id="KW-0378">Hydrolase</keyword>
<gene>
    <name evidence="3" type="ORF">SAMN04489717_2639</name>
</gene>
<reference evidence="3 4" key="1">
    <citation type="submission" date="2016-10" db="EMBL/GenBank/DDBJ databases">
        <authorList>
            <person name="de Groot N.N."/>
        </authorList>
    </citation>
    <scope>NUCLEOTIDE SEQUENCE [LARGE SCALE GENOMIC DNA]</scope>
    <source>
        <strain evidence="3 4">DSM 22024</strain>
    </source>
</reference>
<name>A0A1H1S2A0_9ACTN</name>
<dbReference type="RefSeq" id="WP_092653641.1">
    <property type="nucleotide sequence ID" value="NZ_LT629732.1"/>
</dbReference>
<keyword evidence="4" id="KW-1185">Reference proteome</keyword>
<dbReference type="InterPro" id="IPR050212">
    <property type="entry name" value="Ntdp-like"/>
</dbReference>
<proteinExistence type="predicted"/>
<dbReference type="Gene3D" id="2.40.380.10">
    <property type="entry name" value="FomD-like"/>
    <property type="match status" value="1"/>
</dbReference>